<comment type="catalytic activity">
    <reaction evidence="5">
        <text>(5R)-5-hydroxy-L-lysine + GTP = (5R)-5-phosphooxy-L-lysine + GDP + H(+)</text>
        <dbReference type="Rhea" id="RHEA:19049"/>
        <dbReference type="ChEBI" id="CHEBI:15378"/>
        <dbReference type="ChEBI" id="CHEBI:37565"/>
        <dbReference type="ChEBI" id="CHEBI:57882"/>
        <dbReference type="ChEBI" id="CHEBI:58189"/>
        <dbReference type="ChEBI" id="CHEBI:58357"/>
        <dbReference type="EC" id="2.7.1.81"/>
    </reaction>
</comment>
<evidence type="ECO:0000313" key="11">
    <source>
        <dbReference type="Proteomes" id="UP000263595"/>
    </source>
</evidence>
<evidence type="ECO:0000256" key="4">
    <source>
        <dbReference type="ARBA" id="ARBA00022777"/>
    </source>
</evidence>
<dbReference type="EC" id="2.7.1.81" evidence="7"/>
<dbReference type="InterPro" id="IPR050249">
    <property type="entry name" value="Pseudomonas-type_ThrB"/>
</dbReference>
<sequence>MTIQTKPALDHVLTAASAQASNEQACAIAKLHFGLSARAKLLAGERDLNFHLHCDDGRQFLLKISNPAEDPNVTDFQNKALLHIQHTDPQLPVQRIHPSSNGLYQVFVELNGQTVLIRLFSFVVGTPLNKVEQPSRVLRQGLGEHLARLGLALRGFFHPAAGHELLWDIKHSSRLKGLVEHIERAEDRQLAQHFLDNFEQHALPHLKRLRAQVIHNDLNFHNVIVDDHDPDVIRNILDFGDMVHAPLINDLAVAASYQLGEQGDPLEQAFAFIEAYDRVCPLEDLEQEILFDLIAARLVMTVVITNWRASMYPENRAYILRNAPLAWSALRRFIQVSRESAQQTIRQICAREVQQ</sequence>
<dbReference type="GO" id="GO:0005737">
    <property type="term" value="C:cytoplasm"/>
    <property type="evidence" value="ECO:0007669"/>
    <property type="project" value="UniProtKB-SubCell"/>
</dbReference>
<accession>A0A383RV80</accession>
<dbReference type="SUPFAM" id="SSF56112">
    <property type="entry name" value="Protein kinase-like (PK-like)"/>
    <property type="match status" value="1"/>
</dbReference>
<evidence type="ECO:0000259" key="9">
    <source>
        <dbReference type="Pfam" id="PF01636"/>
    </source>
</evidence>
<protein>
    <recommendedName>
        <fullName evidence="8">Hydroxylysine kinase</fullName>
        <ecNumber evidence="7">2.7.1.81</ecNumber>
    </recommendedName>
</protein>
<dbReference type="InterPro" id="IPR011009">
    <property type="entry name" value="Kinase-like_dom_sf"/>
</dbReference>
<dbReference type="Pfam" id="PF01636">
    <property type="entry name" value="APH"/>
    <property type="match status" value="1"/>
</dbReference>
<feature type="domain" description="Aminoglycoside phosphotransferase" evidence="9">
    <location>
        <begin position="43"/>
        <end position="279"/>
    </location>
</feature>
<evidence type="ECO:0000313" key="10">
    <source>
        <dbReference type="EMBL" id="SYX90815.1"/>
    </source>
</evidence>
<proteinExistence type="predicted"/>
<evidence type="ECO:0000256" key="2">
    <source>
        <dbReference type="ARBA" id="ARBA00022490"/>
    </source>
</evidence>
<dbReference type="AlphaFoldDB" id="A0A383RV80"/>
<organism evidence="10 11">
    <name type="scientific">Pseudomonas reidholzensis</name>
    <dbReference type="NCBI Taxonomy" id="1785162"/>
    <lineage>
        <taxon>Bacteria</taxon>
        <taxon>Pseudomonadati</taxon>
        <taxon>Pseudomonadota</taxon>
        <taxon>Gammaproteobacteria</taxon>
        <taxon>Pseudomonadales</taxon>
        <taxon>Pseudomonadaceae</taxon>
        <taxon>Pseudomonas</taxon>
    </lineage>
</organism>
<reference evidence="11" key="1">
    <citation type="submission" date="2018-08" db="EMBL/GenBank/DDBJ databases">
        <authorList>
            <person name="Blom J."/>
        </authorList>
    </citation>
    <scope>NUCLEOTIDE SEQUENCE [LARGE SCALE GENOMIC DNA]</scope>
    <source>
        <strain evidence="11">CCOS 865</strain>
    </source>
</reference>
<evidence type="ECO:0000256" key="3">
    <source>
        <dbReference type="ARBA" id="ARBA00022679"/>
    </source>
</evidence>
<name>A0A383RV80_9PSED</name>
<evidence type="ECO:0000256" key="1">
    <source>
        <dbReference type="ARBA" id="ARBA00004496"/>
    </source>
</evidence>
<dbReference type="InterPro" id="IPR002575">
    <property type="entry name" value="Aminoglycoside_PTrfase"/>
</dbReference>
<gene>
    <name evidence="10" type="primary">hykk</name>
    <name evidence="10" type="ORF">CCOS865_03082</name>
</gene>
<evidence type="ECO:0000256" key="6">
    <source>
        <dbReference type="ARBA" id="ARBA00037368"/>
    </source>
</evidence>
<keyword evidence="4 10" id="KW-0418">Kinase</keyword>
<keyword evidence="2" id="KW-0963">Cytoplasm</keyword>
<evidence type="ECO:0000256" key="5">
    <source>
        <dbReference type="ARBA" id="ARBA00036820"/>
    </source>
</evidence>
<keyword evidence="3 10" id="KW-0808">Transferase</keyword>
<dbReference type="PANTHER" id="PTHR21064:SF1">
    <property type="entry name" value="HYDROXYLYSINE KINASE"/>
    <property type="match status" value="1"/>
</dbReference>
<dbReference type="EMBL" id="UNOZ01000022">
    <property type="protein sequence ID" value="SYX90815.1"/>
    <property type="molecule type" value="Genomic_DNA"/>
</dbReference>
<keyword evidence="11" id="KW-1185">Reference proteome</keyword>
<evidence type="ECO:0000256" key="7">
    <source>
        <dbReference type="ARBA" id="ARBA00038873"/>
    </source>
</evidence>
<dbReference type="Proteomes" id="UP000263595">
    <property type="component" value="Unassembled WGS sequence"/>
</dbReference>
<evidence type="ECO:0000256" key="8">
    <source>
        <dbReference type="ARBA" id="ARBA00040505"/>
    </source>
</evidence>
<comment type="subcellular location">
    <subcellularLocation>
        <location evidence="1">Cytoplasm</location>
    </subcellularLocation>
</comment>
<dbReference type="GO" id="GO:0047992">
    <property type="term" value="F:hydroxylysine kinase activity"/>
    <property type="evidence" value="ECO:0007669"/>
    <property type="project" value="UniProtKB-EC"/>
</dbReference>
<dbReference type="OrthoDB" id="156345at2"/>
<dbReference type="PANTHER" id="PTHR21064">
    <property type="entry name" value="AMINOGLYCOSIDE PHOSPHOTRANSFERASE DOMAIN-CONTAINING PROTEIN-RELATED"/>
    <property type="match status" value="1"/>
</dbReference>
<comment type="function">
    <text evidence="6">Catalyzes the GTP-dependent phosphorylation of 5-hydroxy-L-lysine.</text>
</comment>
<dbReference type="Gene3D" id="3.90.1200.10">
    <property type="match status" value="1"/>
</dbReference>